<dbReference type="GO" id="GO:0046872">
    <property type="term" value="F:metal ion binding"/>
    <property type="evidence" value="ECO:0007669"/>
    <property type="project" value="UniProtKB-UniRule"/>
</dbReference>
<feature type="active site" description="Proton acceptor" evidence="13">
    <location>
        <position position="71"/>
    </location>
</feature>
<keyword evidence="22" id="KW-1185">Reference proteome</keyword>
<evidence type="ECO:0000256" key="6">
    <source>
        <dbReference type="ARBA" id="ARBA00022617"/>
    </source>
</evidence>
<evidence type="ECO:0000256" key="4">
    <source>
        <dbReference type="ARBA" id="ARBA00022525"/>
    </source>
</evidence>
<feature type="binding site" description="axial binding residue" evidence="15">
    <location>
        <position position="198"/>
    </location>
    <ligand>
        <name>heme b</name>
        <dbReference type="ChEBI" id="CHEBI:60344"/>
    </ligand>
    <ligandPart>
        <name>Fe</name>
        <dbReference type="ChEBI" id="CHEBI:18248"/>
    </ligandPart>
</feature>
<keyword evidence="19" id="KW-1133">Transmembrane helix</keyword>
<dbReference type="PRINTS" id="PR00461">
    <property type="entry name" value="PLPEROXIDASE"/>
</dbReference>
<dbReference type="EMBL" id="JABFUD020000014">
    <property type="protein sequence ID" value="KAI5070444.1"/>
    <property type="molecule type" value="Genomic_DNA"/>
</dbReference>
<dbReference type="PANTHER" id="PTHR31517">
    <property type="match status" value="1"/>
</dbReference>
<keyword evidence="7 15" id="KW-0479">Metal-binding</keyword>
<feature type="disulfide bond" evidence="17">
    <location>
        <begin position="73"/>
        <end position="78"/>
    </location>
</feature>
<feature type="transmembrane region" description="Helical" evidence="19">
    <location>
        <begin position="12"/>
        <end position="31"/>
    </location>
</feature>
<evidence type="ECO:0000256" key="8">
    <source>
        <dbReference type="ARBA" id="ARBA00022837"/>
    </source>
</evidence>
<comment type="function">
    <text evidence="2">Removal of H(2)O(2), oxidation of toxic reductants, biosynthesis and degradation of lignin, suberization, auxin catabolism, response to environmental stresses such as wounding, pathogen attack and oxidative stress. These functions might be dependent on each isozyme/isoform in each plant tissue.</text>
</comment>
<keyword evidence="19" id="KW-0812">Transmembrane</keyword>
<evidence type="ECO:0000256" key="9">
    <source>
        <dbReference type="ARBA" id="ARBA00023002"/>
    </source>
</evidence>
<dbReference type="CDD" id="cd00693">
    <property type="entry name" value="secretory_peroxidase"/>
    <property type="match status" value="1"/>
</dbReference>
<keyword evidence="8 15" id="KW-0106">Calcium</keyword>
<evidence type="ECO:0000313" key="21">
    <source>
        <dbReference type="EMBL" id="KAI5070444.1"/>
    </source>
</evidence>
<feature type="domain" description="Plant heme peroxidase family profile" evidence="20">
    <location>
        <begin position="30"/>
        <end position="335"/>
    </location>
</feature>
<dbReference type="Proteomes" id="UP000886520">
    <property type="component" value="Chromosome 14"/>
</dbReference>
<evidence type="ECO:0000256" key="16">
    <source>
        <dbReference type="PIRSR" id="PIRSR600823-4"/>
    </source>
</evidence>
<evidence type="ECO:0000256" key="19">
    <source>
        <dbReference type="SAM" id="Phobius"/>
    </source>
</evidence>
<comment type="subcellular location">
    <subcellularLocation>
        <location evidence="18">Secreted</location>
    </subcellularLocation>
</comment>
<keyword evidence="19" id="KW-0472">Membrane</keyword>
<evidence type="ECO:0000256" key="15">
    <source>
        <dbReference type="PIRSR" id="PIRSR600823-3"/>
    </source>
</evidence>
<dbReference type="InterPro" id="IPR033905">
    <property type="entry name" value="Secretory_peroxidase"/>
</dbReference>
<dbReference type="GO" id="GO:0140825">
    <property type="term" value="F:lactoperoxidase activity"/>
    <property type="evidence" value="ECO:0007669"/>
    <property type="project" value="UniProtKB-EC"/>
</dbReference>
<feature type="binding site" evidence="15">
    <location>
        <position position="248"/>
    </location>
    <ligand>
        <name>Ca(2+)</name>
        <dbReference type="ChEBI" id="CHEBI:29108"/>
        <label>2</label>
    </ligand>
</feature>
<evidence type="ECO:0000256" key="12">
    <source>
        <dbReference type="ARBA" id="ARBA00023324"/>
    </source>
</evidence>
<dbReference type="SUPFAM" id="SSF48113">
    <property type="entry name" value="Heme-dependent peroxidases"/>
    <property type="match status" value="1"/>
</dbReference>
<dbReference type="AlphaFoldDB" id="A0A9D4UM63"/>
<dbReference type="Gene3D" id="1.10.420.10">
    <property type="entry name" value="Peroxidase, domain 2"/>
    <property type="match status" value="1"/>
</dbReference>
<evidence type="ECO:0000256" key="2">
    <source>
        <dbReference type="ARBA" id="ARBA00002322"/>
    </source>
</evidence>
<feature type="binding site" evidence="15">
    <location>
        <position position="79"/>
    </location>
    <ligand>
        <name>Ca(2+)</name>
        <dbReference type="ChEBI" id="CHEBI:29108"/>
        <label>1</label>
    </ligand>
</feature>
<dbReference type="PANTHER" id="PTHR31517:SF59">
    <property type="entry name" value="PEROXIDASE"/>
    <property type="match status" value="1"/>
</dbReference>
<evidence type="ECO:0000256" key="11">
    <source>
        <dbReference type="ARBA" id="ARBA00023157"/>
    </source>
</evidence>
<evidence type="ECO:0000256" key="18">
    <source>
        <dbReference type="RuleBase" id="RU362060"/>
    </source>
</evidence>
<evidence type="ECO:0000256" key="7">
    <source>
        <dbReference type="ARBA" id="ARBA00022723"/>
    </source>
</evidence>
<feature type="binding site" evidence="14">
    <location>
        <position position="168"/>
    </location>
    <ligand>
        <name>substrate</name>
    </ligand>
</feature>
<feature type="binding site" evidence="15">
    <location>
        <position position="251"/>
    </location>
    <ligand>
        <name>Ca(2+)</name>
        <dbReference type="ChEBI" id="CHEBI:29108"/>
        <label>2</label>
    </ligand>
</feature>
<comment type="similarity">
    <text evidence="18">Belongs to the peroxidase family. Classical plant (class III) peroxidase subfamily.</text>
</comment>
<dbReference type="GO" id="GO:0005576">
    <property type="term" value="C:extracellular region"/>
    <property type="evidence" value="ECO:0007669"/>
    <property type="project" value="UniProtKB-SubCell"/>
</dbReference>
<feature type="disulfide bond" evidence="17">
    <location>
        <begin position="126"/>
        <end position="331"/>
    </location>
</feature>
<evidence type="ECO:0000256" key="14">
    <source>
        <dbReference type="PIRSR" id="PIRSR600823-2"/>
    </source>
</evidence>
<comment type="cofactor">
    <cofactor evidence="15 18">
        <name>Ca(2+)</name>
        <dbReference type="ChEBI" id="CHEBI:29108"/>
    </cofactor>
    <text evidence="15 18">Binds 2 calcium ions per subunit.</text>
</comment>
<dbReference type="Pfam" id="PF00141">
    <property type="entry name" value="peroxidase"/>
    <property type="match status" value="1"/>
</dbReference>
<feature type="disulfide bond" evidence="17">
    <location>
        <begin position="40"/>
        <end position="120"/>
    </location>
</feature>
<dbReference type="InterPro" id="IPR002016">
    <property type="entry name" value="Haem_peroxidase"/>
</dbReference>
<keyword evidence="4 18" id="KW-0964">Secreted</keyword>
<comment type="catalytic activity">
    <reaction evidence="1 18">
        <text>2 a phenolic donor + H2O2 = 2 a phenolic radical donor + 2 H2O</text>
        <dbReference type="Rhea" id="RHEA:56136"/>
        <dbReference type="ChEBI" id="CHEBI:15377"/>
        <dbReference type="ChEBI" id="CHEBI:16240"/>
        <dbReference type="ChEBI" id="CHEBI:139520"/>
        <dbReference type="ChEBI" id="CHEBI:139521"/>
        <dbReference type="EC" id="1.11.1.7"/>
    </reaction>
</comment>
<dbReference type="InterPro" id="IPR000823">
    <property type="entry name" value="Peroxidase_pln"/>
</dbReference>
<sequence>MGYRCLAELQASLAIAVCVVCFHVFVAVRGMEPHFYDQSCPSAEPTISSMVQNYYNNDASIAPNLIRLLLHDCFVRGCDASILLKSTSGVHVERDVPPNLSLAKSFDLIDQMKDRLEEICPQVVSCADIIAIASRDAVHLAGGQYFELLLGRHDGMVSRASEAMSMLPDLHDSLPRALQAFQAKGFTTEEFLTLLGAHSIGTTQCSFVEGRLFNYEGTGRADPRMRAELVEELKSECGQRSGKRVALDQGTPSKLDNSYYKQVMQGRGVLQVDQQLYLNTSGTNSGEELMEHLVERYARHDFYFQTFFQHSFKKLGLLDVLTHAGEIRTKCYKTNS</sequence>
<feature type="binding site" evidence="15">
    <location>
        <position position="81"/>
    </location>
    <ligand>
        <name>Ca(2+)</name>
        <dbReference type="ChEBI" id="CHEBI:29108"/>
        <label>1</label>
    </ligand>
</feature>
<dbReference type="GO" id="GO:0006979">
    <property type="term" value="P:response to oxidative stress"/>
    <property type="evidence" value="ECO:0007669"/>
    <property type="project" value="UniProtKB-UniRule"/>
</dbReference>
<organism evidence="21 22">
    <name type="scientific">Adiantum capillus-veneris</name>
    <name type="common">Maidenhair fern</name>
    <dbReference type="NCBI Taxonomy" id="13818"/>
    <lineage>
        <taxon>Eukaryota</taxon>
        <taxon>Viridiplantae</taxon>
        <taxon>Streptophyta</taxon>
        <taxon>Embryophyta</taxon>
        <taxon>Tracheophyta</taxon>
        <taxon>Polypodiopsida</taxon>
        <taxon>Polypodiidae</taxon>
        <taxon>Polypodiales</taxon>
        <taxon>Pteridineae</taxon>
        <taxon>Pteridaceae</taxon>
        <taxon>Vittarioideae</taxon>
        <taxon>Adiantum</taxon>
    </lineage>
</organism>
<dbReference type="GO" id="GO:0020037">
    <property type="term" value="F:heme binding"/>
    <property type="evidence" value="ECO:0007669"/>
    <property type="project" value="UniProtKB-UniRule"/>
</dbReference>
<keyword evidence="12 18" id="KW-0376">Hydrogen peroxide</keyword>
<keyword evidence="11 17" id="KW-1015">Disulfide bond</keyword>
<dbReference type="Gene3D" id="1.10.520.10">
    <property type="match status" value="1"/>
</dbReference>
<comment type="cofactor">
    <cofactor evidence="15 18">
        <name>heme b</name>
        <dbReference type="ChEBI" id="CHEBI:60344"/>
    </cofactor>
    <text evidence="15 18">Binds 1 heme b (iron(II)-protoporphyrin IX) group per subunit.</text>
</comment>
<evidence type="ECO:0000256" key="3">
    <source>
        <dbReference type="ARBA" id="ARBA00012313"/>
    </source>
</evidence>
<evidence type="ECO:0000256" key="10">
    <source>
        <dbReference type="ARBA" id="ARBA00023004"/>
    </source>
</evidence>
<feature type="disulfide bond" evidence="17">
    <location>
        <begin position="205"/>
        <end position="237"/>
    </location>
</feature>
<feature type="binding site" evidence="15">
    <location>
        <position position="75"/>
    </location>
    <ligand>
        <name>Ca(2+)</name>
        <dbReference type="ChEBI" id="CHEBI:29108"/>
        <label>1</label>
    </ligand>
</feature>
<dbReference type="EC" id="1.11.1.7" evidence="3 18"/>
<dbReference type="InterPro" id="IPR010255">
    <property type="entry name" value="Haem_peroxidase_sf"/>
</dbReference>
<gene>
    <name evidence="21" type="ORF">GOP47_0014787</name>
</gene>
<evidence type="ECO:0000256" key="17">
    <source>
        <dbReference type="PIRSR" id="PIRSR600823-5"/>
    </source>
</evidence>
<evidence type="ECO:0000313" key="22">
    <source>
        <dbReference type="Proteomes" id="UP000886520"/>
    </source>
</evidence>
<accession>A0A9D4UM63</accession>
<evidence type="ECO:0000256" key="13">
    <source>
        <dbReference type="PIRSR" id="PIRSR600823-1"/>
    </source>
</evidence>
<evidence type="ECO:0000256" key="5">
    <source>
        <dbReference type="ARBA" id="ARBA00022559"/>
    </source>
</evidence>
<dbReference type="FunFam" id="1.10.420.10:FF:000001">
    <property type="entry name" value="Peroxidase"/>
    <property type="match status" value="1"/>
</dbReference>
<comment type="caution">
    <text evidence="21">The sequence shown here is derived from an EMBL/GenBank/DDBJ whole genome shotgun (WGS) entry which is preliminary data.</text>
</comment>
<feature type="binding site" evidence="15">
    <location>
        <position position="93"/>
    </location>
    <ligand>
        <name>Ca(2+)</name>
        <dbReference type="ChEBI" id="CHEBI:29108"/>
        <label>1</label>
    </ligand>
</feature>
<proteinExistence type="inferred from homology"/>
<feature type="binding site" evidence="15">
    <location>
        <position position="72"/>
    </location>
    <ligand>
        <name>Ca(2+)</name>
        <dbReference type="ChEBI" id="CHEBI:29108"/>
        <label>1</label>
    </ligand>
</feature>
<feature type="binding site" evidence="15">
    <location>
        <position position="77"/>
    </location>
    <ligand>
        <name>Ca(2+)</name>
        <dbReference type="ChEBI" id="CHEBI:29108"/>
        <label>1</label>
    </ligand>
</feature>
<keyword evidence="10 15" id="KW-0408">Iron</keyword>
<dbReference type="PROSITE" id="PS50873">
    <property type="entry name" value="PEROXIDASE_4"/>
    <property type="match status" value="1"/>
</dbReference>
<feature type="site" description="Transition state stabilizer" evidence="16">
    <location>
        <position position="67"/>
    </location>
</feature>
<keyword evidence="9 18" id="KW-0560">Oxidoreductase</keyword>
<dbReference type="GO" id="GO:0042744">
    <property type="term" value="P:hydrogen peroxide catabolic process"/>
    <property type="evidence" value="ECO:0007669"/>
    <property type="project" value="UniProtKB-KW"/>
</dbReference>
<evidence type="ECO:0000256" key="1">
    <source>
        <dbReference type="ARBA" id="ARBA00000189"/>
    </source>
</evidence>
<dbReference type="FunFam" id="1.10.520.10:FF:000008">
    <property type="entry name" value="Peroxidase"/>
    <property type="match status" value="1"/>
</dbReference>
<evidence type="ECO:0000259" key="20">
    <source>
        <dbReference type="PROSITE" id="PS50873"/>
    </source>
</evidence>
<keyword evidence="6 18" id="KW-0349">Heme</keyword>
<name>A0A9D4UM63_ADICA</name>
<dbReference type="PRINTS" id="PR00458">
    <property type="entry name" value="PEROXIDASE"/>
</dbReference>
<reference evidence="21" key="1">
    <citation type="submission" date="2021-01" db="EMBL/GenBank/DDBJ databases">
        <title>Adiantum capillus-veneris genome.</title>
        <authorList>
            <person name="Fang Y."/>
            <person name="Liao Q."/>
        </authorList>
    </citation>
    <scope>NUCLEOTIDE SEQUENCE</scope>
    <source>
        <strain evidence="21">H3</strain>
        <tissue evidence="21">Leaf</tissue>
    </source>
</reference>
<protein>
    <recommendedName>
        <fullName evidence="3 18">Peroxidase</fullName>
        <ecNumber evidence="3 18">1.11.1.7</ecNumber>
    </recommendedName>
</protein>
<dbReference type="OrthoDB" id="2113341at2759"/>
<keyword evidence="5 18" id="KW-0575">Peroxidase</keyword>
<feature type="binding site" evidence="15">
    <location>
        <position position="256"/>
    </location>
    <ligand>
        <name>Ca(2+)</name>
        <dbReference type="ChEBI" id="CHEBI:29108"/>
        <label>2</label>
    </ligand>
</feature>